<dbReference type="InterPro" id="IPR010998">
    <property type="entry name" value="Integrase_recombinase_N"/>
</dbReference>
<dbReference type="PANTHER" id="PTHR30629:SF2">
    <property type="entry name" value="PROPHAGE INTEGRASE INTS-RELATED"/>
    <property type="match status" value="1"/>
</dbReference>
<dbReference type="Proteomes" id="UP000037891">
    <property type="component" value="Unassembled WGS sequence"/>
</dbReference>
<reference evidence="9 10" key="1">
    <citation type="submission" date="2015-07" db="EMBL/GenBank/DDBJ databases">
        <authorList>
            <person name="Noorani M."/>
        </authorList>
    </citation>
    <scope>NUCLEOTIDE SEQUENCE [LARGE SCALE GENOMIC DNA]</scope>
    <source>
        <strain evidence="9 10">0788_9</strain>
    </source>
</reference>
<gene>
    <name evidence="9" type="ORF">ABJ99_4585</name>
</gene>
<dbReference type="InterPro" id="IPR050808">
    <property type="entry name" value="Phage_Integrase"/>
</dbReference>
<dbReference type="PROSITE" id="PS51898">
    <property type="entry name" value="TYR_RECOMBINASE"/>
    <property type="match status" value="1"/>
</dbReference>
<dbReference type="InterPro" id="IPR013762">
    <property type="entry name" value="Integrase-like_cat_sf"/>
</dbReference>
<comment type="similarity">
    <text evidence="1">Belongs to the 'phage' integrase family.</text>
</comment>
<dbReference type="GO" id="GO:0015074">
    <property type="term" value="P:DNA integration"/>
    <property type="evidence" value="ECO:0007669"/>
    <property type="project" value="UniProtKB-KW"/>
</dbReference>
<protein>
    <submittedName>
        <fullName evidence="9">Integrase</fullName>
    </submittedName>
</protein>
<dbReference type="CDD" id="cd00801">
    <property type="entry name" value="INT_P4_C"/>
    <property type="match status" value="1"/>
</dbReference>
<evidence type="ECO:0000313" key="9">
    <source>
        <dbReference type="EMBL" id="KPC32562.1"/>
    </source>
</evidence>
<dbReference type="Gene3D" id="1.10.443.10">
    <property type="entry name" value="Intergrase catalytic core"/>
    <property type="match status" value="1"/>
</dbReference>
<keyword evidence="3 5" id="KW-0238">DNA-binding</keyword>
<dbReference type="Gene3D" id="1.10.150.130">
    <property type="match status" value="1"/>
</dbReference>
<dbReference type="Pfam" id="PF13356">
    <property type="entry name" value="Arm-DNA-bind_3"/>
    <property type="match status" value="1"/>
</dbReference>
<dbReference type="EMBL" id="LGLN01000035">
    <property type="protein sequence ID" value="KPC32562.1"/>
    <property type="molecule type" value="Genomic_DNA"/>
</dbReference>
<evidence type="ECO:0000259" key="7">
    <source>
        <dbReference type="PROSITE" id="PS51898"/>
    </source>
</evidence>
<dbReference type="InterPro" id="IPR002104">
    <property type="entry name" value="Integrase_catalytic"/>
</dbReference>
<dbReference type="RefSeq" id="WP_054085879.1">
    <property type="nucleotide sequence ID" value="NZ_LGLN01000035.1"/>
</dbReference>
<reference evidence="9 10" key="2">
    <citation type="submission" date="2015-10" db="EMBL/GenBank/DDBJ databases">
        <title>Comparative genomics and high-throughput reverse genetic screens identify a new phytobacterial MAMP and an Arabidopsis receptor required for immune elicitation.</title>
        <authorList>
            <person name="Mott G.A."/>
            <person name="Thakur S."/>
            <person name="Wang P.W."/>
            <person name="Desveaux D."/>
            <person name="Guttman D.S."/>
        </authorList>
    </citation>
    <scope>NUCLEOTIDE SEQUENCE [LARGE SCALE GENOMIC DNA]</scope>
    <source>
        <strain evidence="9 10">0788_9</strain>
    </source>
</reference>
<keyword evidence="2" id="KW-0229">DNA integration</keyword>
<sequence>MPLTDTAVRQAKAKEKDYSVTDGDGLALFVSANGTKSWHFRYSWHGKQPRISLGTYPEIGLRDARELRDQARSMVARGIDPRSERRQAQQASAESQQNTFEIVAERWYAFRSPRLSNAAKGGRHQSRLYLDKDLLPVLGKLPIADIRRADVLAAVRRVEKRGALNVAEKCRTWLNQIFRFAIAEGLIETNPAADMDIVAAAQPPVRHNPYLKREELKPFLLKLREYDGSLFTLLAIRLLILTGVRTGEVRAATPGQFDLDAGLWTIPPENVKQLALKVKDGSGDIPPYLVPLSRQAVDVARQLMSMTGQCKLLIPGRNNPNTPMSENTVNDAISRMGYKGKLTGHGLRATLSTALNEMGYNPDWIEAQLSHAGENKVRRAYNHAAYVEQRRGMMQDWADYLDSVEAS</sequence>
<feature type="domain" description="Core-binding (CB)" evidence="8">
    <location>
        <begin position="98"/>
        <end position="182"/>
    </location>
</feature>
<dbReference type="InterPro" id="IPR038488">
    <property type="entry name" value="Integrase_DNA-bd_sf"/>
</dbReference>
<dbReference type="PROSITE" id="PS51900">
    <property type="entry name" value="CB"/>
    <property type="match status" value="1"/>
</dbReference>
<feature type="region of interest" description="Disordered" evidence="6">
    <location>
        <begin position="75"/>
        <end position="97"/>
    </location>
</feature>
<evidence type="ECO:0000313" key="10">
    <source>
        <dbReference type="Proteomes" id="UP000037891"/>
    </source>
</evidence>
<dbReference type="AlphaFoldDB" id="A0A0N0XC86"/>
<evidence type="ECO:0000256" key="5">
    <source>
        <dbReference type="PROSITE-ProRule" id="PRU01248"/>
    </source>
</evidence>
<evidence type="ECO:0000259" key="8">
    <source>
        <dbReference type="PROSITE" id="PS51900"/>
    </source>
</evidence>
<dbReference type="InterPro" id="IPR025166">
    <property type="entry name" value="Integrase_DNA_bind_dom"/>
</dbReference>
<accession>A0A0N0XC86</accession>
<dbReference type="PATRIC" id="fig|81035.3.peg.4894"/>
<evidence type="ECO:0000256" key="3">
    <source>
        <dbReference type="ARBA" id="ARBA00023125"/>
    </source>
</evidence>
<dbReference type="GO" id="GO:0006310">
    <property type="term" value="P:DNA recombination"/>
    <property type="evidence" value="ECO:0007669"/>
    <property type="project" value="UniProtKB-KW"/>
</dbReference>
<dbReference type="Pfam" id="PF00589">
    <property type="entry name" value="Phage_integrase"/>
    <property type="match status" value="1"/>
</dbReference>
<dbReference type="InterPro" id="IPR053876">
    <property type="entry name" value="Phage_int_M"/>
</dbReference>
<feature type="domain" description="Tyr recombinase" evidence="7">
    <location>
        <begin position="206"/>
        <end position="394"/>
    </location>
</feature>
<dbReference type="SUPFAM" id="SSF56349">
    <property type="entry name" value="DNA breaking-rejoining enzymes"/>
    <property type="match status" value="1"/>
</dbReference>
<dbReference type="Pfam" id="PF22022">
    <property type="entry name" value="Phage_int_M"/>
    <property type="match status" value="1"/>
</dbReference>
<comment type="caution">
    <text evidence="9">The sequence shown here is derived from an EMBL/GenBank/DDBJ whole genome shotgun (WGS) entry which is preliminary data.</text>
</comment>
<evidence type="ECO:0000256" key="2">
    <source>
        <dbReference type="ARBA" id="ARBA00022908"/>
    </source>
</evidence>
<organism evidence="9 10">
    <name type="scientific">Pseudomonas syringae pv. cilantro</name>
    <dbReference type="NCBI Taxonomy" id="81035"/>
    <lineage>
        <taxon>Bacteria</taxon>
        <taxon>Pseudomonadati</taxon>
        <taxon>Pseudomonadota</taxon>
        <taxon>Gammaproteobacteria</taxon>
        <taxon>Pseudomonadales</taxon>
        <taxon>Pseudomonadaceae</taxon>
        <taxon>Pseudomonas</taxon>
        <taxon>Pseudomonas syringae</taxon>
    </lineage>
</organism>
<dbReference type="PANTHER" id="PTHR30629">
    <property type="entry name" value="PROPHAGE INTEGRASE"/>
    <property type="match status" value="1"/>
</dbReference>
<dbReference type="GO" id="GO:0003677">
    <property type="term" value="F:DNA binding"/>
    <property type="evidence" value="ECO:0007669"/>
    <property type="project" value="UniProtKB-UniRule"/>
</dbReference>
<feature type="compositionally biased region" description="Low complexity" evidence="6">
    <location>
        <begin position="88"/>
        <end position="97"/>
    </location>
</feature>
<dbReference type="InterPro" id="IPR044068">
    <property type="entry name" value="CB"/>
</dbReference>
<name>A0A0N0XC86_PSESX</name>
<dbReference type="InterPro" id="IPR011010">
    <property type="entry name" value="DNA_brk_join_enz"/>
</dbReference>
<evidence type="ECO:0000256" key="4">
    <source>
        <dbReference type="ARBA" id="ARBA00023172"/>
    </source>
</evidence>
<proteinExistence type="inferred from homology"/>
<evidence type="ECO:0000256" key="1">
    <source>
        <dbReference type="ARBA" id="ARBA00008857"/>
    </source>
</evidence>
<keyword evidence="4" id="KW-0233">DNA recombination</keyword>
<dbReference type="Gene3D" id="3.30.160.390">
    <property type="entry name" value="Integrase, DNA-binding domain"/>
    <property type="match status" value="1"/>
</dbReference>
<evidence type="ECO:0000256" key="6">
    <source>
        <dbReference type="SAM" id="MobiDB-lite"/>
    </source>
</evidence>